<reference evidence="4" key="1">
    <citation type="journal article" date="2020" name="Phytopathology">
        <title>Genome Sequence Resources of Colletotrichum truncatum, C. plurivorum, C. musicola, and C. sojae: Four Species Pathogenic to Soybean (Glycine max).</title>
        <authorList>
            <person name="Rogerio F."/>
            <person name="Boufleur T.R."/>
            <person name="Ciampi-Guillardi M."/>
            <person name="Sukno S.A."/>
            <person name="Thon M.R."/>
            <person name="Massola Junior N.S."/>
            <person name="Baroncelli R."/>
        </authorList>
    </citation>
    <scope>NUCLEOTIDE SEQUENCE</scope>
    <source>
        <strain evidence="4">LFN00145</strain>
    </source>
</reference>
<dbReference type="SUPFAM" id="SSF57850">
    <property type="entry name" value="RING/U-box"/>
    <property type="match status" value="1"/>
</dbReference>
<evidence type="ECO:0000313" key="4">
    <source>
        <dbReference type="EMBL" id="KAF6817887.1"/>
    </source>
</evidence>
<feature type="compositionally biased region" description="Pro residues" evidence="2">
    <location>
        <begin position="44"/>
        <end position="100"/>
    </location>
</feature>
<dbReference type="Pfam" id="PF13639">
    <property type="entry name" value="zf-RING_2"/>
    <property type="match status" value="1"/>
</dbReference>
<feature type="compositionally biased region" description="Polar residues" evidence="2">
    <location>
        <begin position="176"/>
        <end position="186"/>
    </location>
</feature>
<name>A0A8H6JR80_9PEZI</name>
<feature type="compositionally biased region" description="Polar residues" evidence="2">
    <location>
        <begin position="106"/>
        <end position="123"/>
    </location>
</feature>
<dbReference type="EMBL" id="WIGO01000310">
    <property type="protein sequence ID" value="KAF6817887.1"/>
    <property type="molecule type" value="Genomic_DNA"/>
</dbReference>
<keyword evidence="1" id="KW-0863">Zinc-finger</keyword>
<evidence type="ECO:0000256" key="2">
    <source>
        <dbReference type="SAM" id="MobiDB-lite"/>
    </source>
</evidence>
<dbReference type="GO" id="GO:0008270">
    <property type="term" value="F:zinc ion binding"/>
    <property type="evidence" value="ECO:0007669"/>
    <property type="project" value="UniProtKB-KW"/>
</dbReference>
<feature type="compositionally biased region" description="Basic residues" evidence="2">
    <location>
        <begin position="203"/>
        <end position="222"/>
    </location>
</feature>
<keyword evidence="5" id="KW-1185">Reference proteome</keyword>
<feature type="compositionally biased region" description="Low complexity" evidence="2">
    <location>
        <begin position="32"/>
        <end position="43"/>
    </location>
</feature>
<keyword evidence="1" id="KW-0479">Metal-binding</keyword>
<evidence type="ECO:0000259" key="3">
    <source>
        <dbReference type="PROSITE" id="PS50089"/>
    </source>
</evidence>
<feature type="region of interest" description="Disordered" evidence="2">
    <location>
        <begin position="462"/>
        <end position="482"/>
    </location>
</feature>
<proteinExistence type="predicted"/>
<feature type="domain" description="RING-type" evidence="3">
    <location>
        <begin position="252"/>
        <end position="315"/>
    </location>
</feature>
<feature type="compositionally biased region" description="Polar residues" evidence="2">
    <location>
        <begin position="12"/>
        <end position="29"/>
    </location>
</feature>
<feature type="compositionally biased region" description="Acidic residues" evidence="2">
    <location>
        <begin position="472"/>
        <end position="482"/>
    </location>
</feature>
<dbReference type="Proteomes" id="UP000654918">
    <property type="component" value="Unassembled WGS sequence"/>
</dbReference>
<evidence type="ECO:0000256" key="1">
    <source>
        <dbReference type="PROSITE-ProRule" id="PRU00175"/>
    </source>
</evidence>
<feature type="compositionally biased region" description="Basic and acidic residues" evidence="2">
    <location>
        <begin position="1"/>
        <end position="10"/>
    </location>
</feature>
<gene>
    <name evidence="4" type="ORF">CPLU01_13461</name>
</gene>
<organism evidence="4 5">
    <name type="scientific">Colletotrichum plurivorum</name>
    <dbReference type="NCBI Taxonomy" id="2175906"/>
    <lineage>
        <taxon>Eukaryota</taxon>
        <taxon>Fungi</taxon>
        <taxon>Dikarya</taxon>
        <taxon>Ascomycota</taxon>
        <taxon>Pezizomycotina</taxon>
        <taxon>Sordariomycetes</taxon>
        <taxon>Hypocreomycetidae</taxon>
        <taxon>Glomerellales</taxon>
        <taxon>Glomerellaceae</taxon>
        <taxon>Colletotrichum</taxon>
        <taxon>Colletotrichum orchidearum species complex</taxon>
    </lineage>
</organism>
<dbReference type="InterPro" id="IPR013083">
    <property type="entry name" value="Znf_RING/FYVE/PHD"/>
</dbReference>
<keyword evidence="1" id="KW-0862">Zinc</keyword>
<comment type="caution">
    <text evidence="4">The sequence shown here is derived from an EMBL/GenBank/DDBJ whole genome shotgun (WGS) entry which is preliminary data.</text>
</comment>
<dbReference type="AlphaFoldDB" id="A0A8H6JR80"/>
<accession>A0A8H6JR80</accession>
<dbReference type="Gene3D" id="3.30.40.10">
    <property type="entry name" value="Zinc/RING finger domain, C3HC4 (zinc finger)"/>
    <property type="match status" value="1"/>
</dbReference>
<feature type="region of interest" description="Disordered" evidence="2">
    <location>
        <begin position="1"/>
        <end position="222"/>
    </location>
</feature>
<sequence>MPPRRNRDWSVRTPSTHWMSLRGSTTAAASYTEPSSSESSPETSPEPSPQPSPEPSPEPSPQPSPEPSPEPSSEPSPEPSPEPSLEPSPSPEPLLLPSPAPSASSNLGSNSNRQSGQANSRNAGRSRKRSRAPGPDPDDESDTSGSSSKRPRIEDSEQESDQPMSDNESDVMESIEGSSQDGSQVGDQRKLTPESDGDDNRRSRVSNHRPQHGSLRPRRRRTRVVRDSYWPNIRHHYMAARQNPNILMEIQCLVCRNLMAYPLPQCPSPADLSPDNMDYRENCIIMPCGHTIGENCYNEWAATHDRGRVRCFVCRINLFCTSCKDIYEPQSLQNMGNRILTAVTAPEGGQVGAVCNACEMEDQFIQLITAGQPGRDGEPQDSHIRRLFGEIALAAIARTRDSMPRATTHNLSALIWAGVFAEMRLRLSRFEDEVRRDWPLISRQPWMVGLINAQHPFNRSSTAVAHGNVPDSESEDSDISLL</sequence>
<dbReference type="PROSITE" id="PS50089">
    <property type="entry name" value="ZF_RING_2"/>
    <property type="match status" value="1"/>
</dbReference>
<dbReference type="InterPro" id="IPR001841">
    <property type="entry name" value="Znf_RING"/>
</dbReference>
<feature type="compositionally biased region" description="Basic and acidic residues" evidence="2">
    <location>
        <begin position="187"/>
        <end position="202"/>
    </location>
</feature>
<protein>
    <recommendedName>
        <fullName evidence="3">RING-type domain-containing protein</fullName>
    </recommendedName>
</protein>
<evidence type="ECO:0000313" key="5">
    <source>
        <dbReference type="Proteomes" id="UP000654918"/>
    </source>
</evidence>